<dbReference type="AlphaFoldDB" id="A0A9W6IT83"/>
<evidence type="ECO:0000313" key="2">
    <source>
        <dbReference type="EMBL" id="MBM7849931.1"/>
    </source>
</evidence>
<evidence type="ECO:0000313" key="1">
    <source>
        <dbReference type="EMBL" id="GLK55222.1"/>
    </source>
</evidence>
<keyword evidence="3" id="KW-1185">Reference proteome</keyword>
<reference evidence="2 3" key="2">
    <citation type="submission" date="2021-01" db="EMBL/GenBank/DDBJ databases">
        <title>Genomic Encyclopedia of Type Strains, Phase IV (KMG-IV): sequencing the most valuable type-strain genomes for metagenomic binning, comparative biology and taxonomic classification.</title>
        <authorList>
            <person name="Goeker M."/>
        </authorList>
    </citation>
    <scope>NUCLEOTIDE SEQUENCE [LARGE SCALE GENOMIC DNA]</scope>
    <source>
        <strain evidence="2 3">DSM 6130</strain>
    </source>
</reference>
<gene>
    <name evidence="1" type="ORF">GCM10008170_12410</name>
    <name evidence="2" type="ORF">JOD31_000143</name>
</gene>
<accession>A0A9W6IT83</accession>
<protein>
    <submittedName>
        <fullName evidence="1">Uncharacterized protein</fullName>
    </submittedName>
</protein>
<dbReference type="EMBL" id="BSFF01000002">
    <property type="protein sequence ID" value="GLK55222.1"/>
    <property type="molecule type" value="Genomic_DNA"/>
</dbReference>
<evidence type="ECO:0000313" key="3">
    <source>
        <dbReference type="Proteomes" id="UP000758856"/>
    </source>
</evidence>
<evidence type="ECO:0000313" key="4">
    <source>
        <dbReference type="Proteomes" id="UP001143400"/>
    </source>
</evidence>
<dbReference type="RefSeq" id="WP_204948410.1">
    <property type="nucleotide sequence ID" value="NZ_BSFF01000002.1"/>
</dbReference>
<organism evidence="1 4">
    <name type="scientific">Methylopila capsulata</name>
    <dbReference type="NCBI Taxonomy" id="61654"/>
    <lineage>
        <taxon>Bacteria</taxon>
        <taxon>Pseudomonadati</taxon>
        <taxon>Pseudomonadota</taxon>
        <taxon>Alphaproteobacteria</taxon>
        <taxon>Hyphomicrobiales</taxon>
        <taxon>Methylopilaceae</taxon>
        <taxon>Methylopila</taxon>
    </lineage>
</organism>
<dbReference type="Proteomes" id="UP001143400">
    <property type="component" value="Unassembled WGS sequence"/>
</dbReference>
<reference evidence="1" key="1">
    <citation type="journal article" date="2014" name="Int. J. Syst. Evol. Microbiol.">
        <title>Complete genome sequence of Corynebacterium casei LMG S-19264T (=DSM 44701T), isolated from a smear-ripened cheese.</title>
        <authorList>
            <consortium name="US DOE Joint Genome Institute (JGI-PGF)"/>
            <person name="Walter F."/>
            <person name="Albersmeier A."/>
            <person name="Kalinowski J."/>
            <person name="Ruckert C."/>
        </authorList>
    </citation>
    <scope>NUCLEOTIDE SEQUENCE</scope>
    <source>
        <strain evidence="1">VKM B-1606</strain>
    </source>
</reference>
<dbReference type="Proteomes" id="UP000758856">
    <property type="component" value="Unassembled WGS sequence"/>
</dbReference>
<name>A0A9W6IT83_9HYPH</name>
<sequence length="348" mass="37042">MPLNGRSDFPELITPLNLPPRPGFAPGRLIQLARERIARLDLDLGGLTVLTEAASGVYGVTPIIAAMAGARRVYAVARDNRYGARVDAIRWCERLAALAGVSQRVAVLERLPEVLLGEIDIVTNSGNLRPIQASTIDALPPRAVIALMFEAWEFREADIDLAACRRRGIPLVGVNERHSDVDVFSYLGPLAVRLMHDAGVPVYGSKVALLCDNDFALYVAAGLIGQGAQVTEARSASGLRGGGYDAVLVALKPSETADRIDAQDAARLAAIAPHAIVVHLWGDMDRAALARRALTVWPTEAPALGHMSILLSAIGPDPVVRLQAGGLKAAEIAFRRTTADRPGLAETV</sequence>
<comment type="caution">
    <text evidence="1">The sequence shown here is derived from an EMBL/GenBank/DDBJ whole genome shotgun (WGS) entry which is preliminary data.</text>
</comment>
<reference evidence="1" key="3">
    <citation type="submission" date="2023-01" db="EMBL/GenBank/DDBJ databases">
        <authorList>
            <person name="Sun Q."/>
            <person name="Evtushenko L."/>
        </authorList>
    </citation>
    <scope>NUCLEOTIDE SEQUENCE</scope>
    <source>
        <strain evidence="1">VKM B-1606</strain>
    </source>
</reference>
<dbReference type="EMBL" id="JAFBCY010000001">
    <property type="protein sequence ID" value="MBM7849931.1"/>
    <property type="molecule type" value="Genomic_DNA"/>
</dbReference>
<proteinExistence type="predicted"/>